<feature type="binding site" evidence="6">
    <location>
        <position position="102"/>
    </location>
    <ligand>
        <name>5-phospho-alpha-D-ribose 1-diphosphate</name>
        <dbReference type="ChEBI" id="CHEBI:58017"/>
        <note>ligand shared between dimeric partners</note>
    </ligand>
</feature>
<dbReference type="Proteomes" id="UP000020766">
    <property type="component" value="Unassembled WGS sequence"/>
</dbReference>
<comment type="pathway">
    <text evidence="1 6">Pyrimidine metabolism; UMP biosynthesis via de novo pathway; UMP from orotate: step 1/2.</text>
</comment>
<dbReference type="EMBL" id="JBOK01000014">
    <property type="protein sequence ID" value="EXU79623.1"/>
    <property type="molecule type" value="Genomic_DNA"/>
</dbReference>
<proteinExistence type="inferred from homology"/>
<evidence type="ECO:0000256" key="2">
    <source>
        <dbReference type="ARBA" id="ARBA00011971"/>
    </source>
</evidence>
<comment type="caution">
    <text evidence="6">Lacks conserved residue(s) required for the propagation of feature annotation.</text>
</comment>
<name>A0A014NJK9_9BURK</name>
<comment type="subunit">
    <text evidence="6">Homodimer.</text>
</comment>
<accession>A0A014NJK9</accession>
<dbReference type="InterPro" id="IPR000836">
    <property type="entry name" value="PRTase_dom"/>
</dbReference>
<dbReference type="GO" id="GO:0044205">
    <property type="term" value="P:'de novo' UMP biosynthetic process"/>
    <property type="evidence" value="ECO:0007669"/>
    <property type="project" value="UniProtKB-UniRule"/>
</dbReference>
<sequence length="219" mass="23703">MAMTPLMSQQAAAWLLEAGCVEVRTDAPFVLPSGWASPVYMDATRLISLPTIRRELMKQGVQRLLDAGALQGLSAVAGGESSGIAFAAWFAEKLDMPLQYVRKRAVGSRQIEGTVEPGGKVLLVDDMVSAGQYKLSFIDALRAQGARVEDLFVVFDYACFGSDAVLAQHGVRVHALCNWQDVLAMAFQRGGFSVEQLAVWQTFLQDPAKWSLAHGGIGK</sequence>
<feature type="binding site" description="in other chain" evidence="6">
    <location>
        <begin position="125"/>
        <end position="133"/>
    </location>
    <ligand>
        <name>5-phospho-alpha-D-ribose 1-diphosphate</name>
        <dbReference type="ChEBI" id="CHEBI:58017"/>
        <note>ligand shared between dimeric partners</note>
    </ligand>
</feature>
<keyword evidence="6" id="KW-0460">Magnesium</keyword>
<dbReference type="PANTHER" id="PTHR19278:SF9">
    <property type="entry name" value="URIDINE 5'-MONOPHOSPHATE SYNTHASE"/>
    <property type="match status" value="1"/>
</dbReference>
<dbReference type="InterPro" id="IPR029057">
    <property type="entry name" value="PRTase-like"/>
</dbReference>
<dbReference type="UniPathway" id="UPA00070">
    <property type="reaction ID" value="UER00119"/>
</dbReference>
<dbReference type="HAMAP" id="MF_01208">
    <property type="entry name" value="PyrE"/>
    <property type="match status" value="1"/>
</dbReference>
<keyword evidence="5 6" id="KW-0665">Pyrimidine biosynthesis</keyword>
<comment type="cofactor">
    <cofactor evidence="6">
        <name>Mg(2+)</name>
        <dbReference type="ChEBI" id="CHEBI:18420"/>
    </cofactor>
</comment>
<comment type="function">
    <text evidence="6">Catalyzes the transfer of a ribosyl phosphate group from 5-phosphoribose 1-diphosphate to orotate, leading to the formation of orotidine monophosphate (OMP).</text>
</comment>
<evidence type="ECO:0000313" key="7">
    <source>
        <dbReference type="EMBL" id="EXU79623.1"/>
    </source>
</evidence>
<evidence type="ECO:0000256" key="3">
    <source>
        <dbReference type="ARBA" id="ARBA00022676"/>
    </source>
</evidence>
<keyword evidence="4 6" id="KW-0808">Transferase</keyword>
<organism evidence="7 8">
    <name type="scientific">Comamonas aquatica DA1877</name>
    <dbReference type="NCBI Taxonomy" id="1457173"/>
    <lineage>
        <taxon>Bacteria</taxon>
        <taxon>Pseudomonadati</taxon>
        <taxon>Pseudomonadota</taxon>
        <taxon>Betaproteobacteria</taxon>
        <taxon>Burkholderiales</taxon>
        <taxon>Comamonadaceae</taxon>
        <taxon>Comamonas</taxon>
    </lineage>
</organism>
<evidence type="ECO:0000256" key="4">
    <source>
        <dbReference type="ARBA" id="ARBA00022679"/>
    </source>
</evidence>
<feature type="binding site" description="in other chain" evidence="6">
    <location>
        <position position="103"/>
    </location>
    <ligand>
        <name>5-phospho-alpha-D-ribose 1-diphosphate</name>
        <dbReference type="ChEBI" id="CHEBI:58017"/>
        <note>ligand shared between dimeric partners</note>
    </ligand>
</feature>
<evidence type="ECO:0000256" key="5">
    <source>
        <dbReference type="ARBA" id="ARBA00022975"/>
    </source>
</evidence>
<dbReference type="GO" id="GO:0004588">
    <property type="term" value="F:orotate phosphoribosyltransferase activity"/>
    <property type="evidence" value="ECO:0007669"/>
    <property type="project" value="UniProtKB-UniRule"/>
</dbReference>
<dbReference type="PANTHER" id="PTHR19278">
    <property type="entry name" value="OROTATE PHOSPHORIBOSYLTRANSFERASE"/>
    <property type="match status" value="1"/>
</dbReference>
<keyword evidence="8" id="KW-1185">Reference proteome</keyword>
<dbReference type="SUPFAM" id="SSF53271">
    <property type="entry name" value="PRTase-like"/>
    <property type="match status" value="1"/>
</dbReference>
<dbReference type="PATRIC" id="fig|1457173.3.peg.2463"/>
<dbReference type="CDD" id="cd06223">
    <property type="entry name" value="PRTases_typeI"/>
    <property type="match status" value="1"/>
</dbReference>
<dbReference type="InterPro" id="IPR023031">
    <property type="entry name" value="OPRT"/>
</dbReference>
<comment type="similarity">
    <text evidence="6">Belongs to the purine/pyrimidine phosphoribosyltransferase family. PyrE subfamily.</text>
</comment>
<dbReference type="STRING" id="225991.MA05_12130"/>
<dbReference type="GO" id="GO:0000287">
    <property type="term" value="F:magnesium ion binding"/>
    <property type="evidence" value="ECO:0007669"/>
    <property type="project" value="UniProtKB-UniRule"/>
</dbReference>
<dbReference type="AlphaFoldDB" id="A0A014NJK9"/>
<protein>
    <recommendedName>
        <fullName evidence="2 6">Orotate phosphoribosyltransferase</fullName>
        <shortName evidence="6">OPRT</shortName>
        <shortName evidence="6">OPRTase</shortName>
        <ecNumber evidence="2 6">2.4.2.10</ecNumber>
    </recommendedName>
</protein>
<comment type="caution">
    <text evidence="7">The sequence shown here is derived from an EMBL/GenBank/DDBJ whole genome shotgun (WGS) entry which is preliminary data.</text>
</comment>
<dbReference type="Gene3D" id="3.40.50.2020">
    <property type="match status" value="1"/>
</dbReference>
<evidence type="ECO:0000256" key="1">
    <source>
        <dbReference type="ARBA" id="ARBA00004889"/>
    </source>
</evidence>
<dbReference type="EC" id="2.4.2.10" evidence="2 6"/>
<feature type="binding site" evidence="6">
    <location>
        <position position="129"/>
    </location>
    <ligand>
        <name>orotate</name>
        <dbReference type="ChEBI" id="CHEBI:30839"/>
    </ligand>
</feature>
<gene>
    <name evidence="6" type="primary">pyrE</name>
    <name evidence="7" type="ORF">AX13_03975</name>
</gene>
<comment type="catalytic activity">
    <reaction evidence="6">
        <text>orotidine 5'-phosphate + diphosphate = orotate + 5-phospho-alpha-D-ribose 1-diphosphate</text>
        <dbReference type="Rhea" id="RHEA:10380"/>
        <dbReference type="ChEBI" id="CHEBI:30839"/>
        <dbReference type="ChEBI" id="CHEBI:33019"/>
        <dbReference type="ChEBI" id="CHEBI:57538"/>
        <dbReference type="ChEBI" id="CHEBI:58017"/>
        <dbReference type="EC" id="2.4.2.10"/>
    </reaction>
</comment>
<dbReference type="GO" id="GO:0019856">
    <property type="term" value="P:pyrimidine nucleobase biosynthetic process"/>
    <property type="evidence" value="ECO:0007669"/>
    <property type="project" value="TreeGrafter"/>
</dbReference>
<evidence type="ECO:0000313" key="8">
    <source>
        <dbReference type="Proteomes" id="UP000020766"/>
    </source>
</evidence>
<reference evidence="7 8" key="1">
    <citation type="submission" date="2014-01" db="EMBL/GenBank/DDBJ databases">
        <title>Interspecies Systems Biology Uncovers Metabolites Affecting C. elegans Gene Expression and Life History Traits.</title>
        <authorList>
            <person name="Watson E."/>
            <person name="Macneil L.T."/>
            <person name="Ritter A.D."/>
            <person name="Yilmaz L.S."/>
            <person name="Rosebrock A.P."/>
            <person name="Caudy A.A."/>
            <person name="Walhout A.J."/>
        </authorList>
    </citation>
    <scope>NUCLEOTIDE SEQUENCE [LARGE SCALE GENOMIC DNA]</scope>
    <source>
        <strain evidence="7 8">DA1877</strain>
    </source>
</reference>
<evidence type="ECO:0000256" key="6">
    <source>
        <dbReference type="HAMAP-Rule" id="MF_01208"/>
    </source>
</evidence>
<keyword evidence="3 6" id="KW-0328">Glycosyltransferase</keyword>